<protein>
    <recommendedName>
        <fullName evidence="2">WW domain-containing protein</fullName>
    </recommendedName>
</protein>
<evidence type="ECO:0000256" key="1">
    <source>
        <dbReference type="SAM" id="MobiDB-lite"/>
    </source>
</evidence>
<dbReference type="InterPro" id="IPR001202">
    <property type="entry name" value="WW_dom"/>
</dbReference>
<gene>
    <name evidence="3" type="ORF">GTHE00462_LOCUS7416</name>
</gene>
<feature type="domain" description="WW" evidence="2">
    <location>
        <begin position="62"/>
        <end position="95"/>
    </location>
</feature>
<dbReference type="SUPFAM" id="SSF51045">
    <property type="entry name" value="WW domain"/>
    <property type="match status" value="1"/>
</dbReference>
<dbReference type="PROSITE" id="PS50020">
    <property type="entry name" value="WW_DOMAIN_2"/>
    <property type="match status" value="1"/>
</dbReference>
<proteinExistence type="predicted"/>
<dbReference type="EMBL" id="HBKN01009433">
    <property type="protein sequence ID" value="CAE2273309.1"/>
    <property type="molecule type" value="Transcribed_RNA"/>
</dbReference>
<feature type="region of interest" description="Disordered" evidence="1">
    <location>
        <begin position="219"/>
        <end position="258"/>
    </location>
</feature>
<accession>A0A7S4N9D5</accession>
<dbReference type="CDD" id="cd00201">
    <property type="entry name" value="WW"/>
    <property type="match status" value="1"/>
</dbReference>
<organism evidence="3">
    <name type="scientific">Guillardia theta</name>
    <name type="common">Cryptophyte</name>
    <name type="synonym">Cryptomonas phi</name>
    <dbReference type="NCBI Taxonomy" id="55529"/>
    <lineage>
        <taxon>Eukaryota</taxon>
        <taxon>Cryptophyceae</taxon>
        <taxon>Pyrenomonadales</taxon>
        <taxon>Geminigeraceae</taxon>
        <taxon>Guillardia</taxon>
    </lineage>
</organism>
<name>A0A7S4N9D5_GUITH</name>
<dbReference type="PROSITE" id="PS01159">
    <property type="entry name" value="WW_DOMAIN_1"/>
    <property type="match status" value="1"/>
</dbReference>
<evidence type="ECO:0000259" key="2">
    <source>
        <dbReference type="PROSITE" id="PS50020"/>
    </source>
</evidence>
<dbReference type="Pfam" id="PF00397">
    <property type="entry name" value="WW"/>
    <property type="match status" value="1"/>
</dbReference>
<dbReference type="SMART" id="SM00456">
    <property type="entry name" value="WW"/>
    <property type="match status" value="1"/>
</dbReference>
<dbReference type="AlphaFoldDB" id="A0A7S4N9D5"/>
<dbReference type="Gene3D" id="2.20.70.10">
    <property type="match status" value="1"/>
</dbReference>
<evidence type="ECO:0000313" key="3">
    <source>
        <dbReference type="EMBL" id="CAE2273309.1"/>
    </source>
</evidence>
<reference evidence="3" key="1">
    <citation type="submission" date="2021-01" db="EMBL/GenBank/DDBJ databases">
        <authorList>
            <person name="Corre E."/>
            <person name="Pelletier E."/>
            <person name="Niang G."/>
            <person name="Scheremetjew M."/>
            <person name="Finn R."/>
            <person name="Kale V."/>
            <person name="Holt S."/>
            <person name="Cochrane G."/>
            <person name="Meng A."/>
            <person name="Brown T."/>
            <person name="Cohen L."/>
        </authorList>
    </citation>
    <scope>NUCLEOTIDE SEQUENCE</scope>
    <source>
        <strain evidence="3">CCMP 2712</strain>
    </source>
</reference>
<sequence length="307" mass="33865">MAAPTKSAKIRMASQTRMSLFQDCGRRVIAGFLGATTFVLPATADAFTAPSYAAQYLISVDTTLPNGWATASTSDGKVYYYNVDTKQTQWEKPTDTKLSAADSDKRREKQIKRENNLNEVVSFDFNPTIPVDRVTVREQPKLEGGCGETDYRSNSVECGAPAKIPVQDVAEKSISTIEGLAKGDVKQKAQAANERLRMLEAAEMKALSKSELFQKLESRTKDPARMAERKKQIDEITQKNDEGSMKAPWASEDDPLPTGEKIKIPAAVTRAADVVVLSGVIGGIYLNRDKIFKIYESLNKLMEDVLK</sequence>
<feature type="compositionally biased region" description="Basic and acidic residues" evidence="1">
    <location>
        <begin position="219"/>
        <end position="244"/>
    </location>
</feature>
<dbReference type="InterPro" id="IPR036020">
    <property type="entry name" value="WW_dom_sf"/>
</dbReference>